<protein>
    <submittedName>
        <fullName evidence="7">Hopanoid C-2 methylase</fullName>
        <ecNumber evidence="7">2.1.1.-</ecNumber>
    </submittedName>
</protein>
<keyword evidence="5" id="KW-0411">Iron-sulfur</keyword>
<evidence type="ECO:0000256" key="4">
    <source>
        <dbReference type="ARBA" id="ARBA00023004"/>
    </source>
</evidence>
<organism evidence="7 8">
    <name type="scientific">Psychracetigena formicireducens</name>
    <dbReference type="NCBI Taxonomy" id="2986056"/>
    <lineage>
        <taxon>Bacteria</taxon>
        <taxon>Bacillati</taxon>
        <taxon>Candidatus Lithacetigenota</taxon>
        <taxon>Candidatus Psychracetigena</taxon>
    </lineage>
</organism>
<dbReference type="GO" id="GO:0032259">
    <property type="term" value="P:methylation"/>
    <property type="evidence" value="ECO:0007669"/>
    <property type="project" value="UniProtKB-KW"/>
</dbReference>
<dbReference type="EC" id="2.1.1.-" evidence="7"/>
<dbReference type="PANTHER" id="PTHR43409">
    <property type="entry name" value="ANAEROBIC MAGNESIUM-PROTOPORPHYRIN IX MONOMETHYL ESTER CYCLASE-RELATED"/>
    <property type="match status" value="1"/>
</dbReference>
<dbReference type="PANTHER" id="PTHR43409:SF3">
    <property type="entry name" value="HYPOTHETICAL METHYLTRANSFERASE"/>
    <property type="match status" value="1"/>
</dbReference>
<dbReference type="GO" id="GO:0008168">
    <property type="term" value="F:methyltransferase activity"/>
    <property type="evidence" value="ECO:0007669"/>
    <property type="project" value="UniProtKB-KW"/>
</dbReference>
<reference evidence="7 8" key="1">
    <citation type="journal article" date="2021" name="bioRxiv">
        <title>Unique metabolic strategies in Hadean analogues reveal hints for primordial physiology.</title>
        <authorList>
            <person name="Nobu M.K."/>
            <person name="Nakai R."/>
            <person name="Tamazawa S."/>
            <person name="Mori H."/>
            <person name="Toyoda A."/>
            <person name="Ijiri A."/>
            <person name="Suzuki S."/>
            <person name="Kurokawa K."/>
            <person name="Kamagata Y."/>
            <person name="Tamaki H."/>
        </authorList>
    </citation>
    <scope>NUCLEOTIDE SEQUENCE [LARGE SCALE GENOMIC DNA]</scope>
    <source>
        <strain evidence="7">BS525</strain>
    </source>
</reference>
<comment type="caution">
    <text evidence="7">The sequence shown here is derived from an EMBL/GenBank/DDBJ whole genome shotgun (WGS) entry which is preliminary data.</text>
</comment>
<dbReference type="InterPro" id="IPR007197">
    <property type="entry name" value="rSAM"/>
</dbReference>
<dbReference type="InterPro" id="IPR034466">
    <property type="entry name" value="Methyltransferase_Class_B"/>
</dbReference>
<dbReference type="SUPFAM" id="SSF102114">
    <property type="entry name" value="Radical SAM enzymes"/>
    <property type="match status" value="1"/>
</dbReference>
<evidence type="ECO:0000259" key="6">
    <source>
        <dbReference type="PROSITE" id="PS51918"/>
    </source>
</evidence>
<dbReference type="InterPro" id="IPR058240">
    <property type="entry name" value="rSAM_sf"/>
</dbReference>
<dbReference type="GO" id="GO:0051536">
    <property type="term" value="F:iron-sulfur cluster binding"/>
    <property type="evidence" value="ECO:0007669"/>
    <property type="project" value="UniProtKB-KW"/>
</dbReference>
<evidence type="ECO:0000256" key="5">
    <source>
        <dbReference type="ARBA" id="ARBA00023014"/>
    </source>
</evidence>
<dbReference type="SFLD" id="SFLDG01082">
    <property type="entry name" value="B12-binding_domain_containing"/>
    <property type="match status" value="1"/>
</dbReference>
<dbReference type="Gene3D" id="3.40.50.280">
    <property type="entry name" value="Cobalamin-binding domain"/>
    <property type="match status" value="1"/>
</dbReference>
<keyword evidence="3" id="KW-0479">Metal-binding</keyword>
<dbReference type="InterPro" id="IPR025274">
    <property type="entry name" value="DUF4070"/>
</dbReference>
<dbReference type="GO" id="GO:0031419">
    <property type="term" value="F:cobalamin binding"/>
    <property type="evidence" value="ECO:0007669"/>
    <property type="project" value="InterPro"/>
</dbReference>
<dbReference type="GO" id="GO:0046872">
    <property type="term" value="F:metal ion binding"/>
    <property type="evidence" value="ECO:0007669"/>
    <property type="project" value="UniProtKB-KW"/>
</dbReference>
<dbReference type="Proteomes" id="UP000811545">
    <property type="component" value="Unassembled WGS sequence"/>
</dbReference>
<dbReference type="InterPro" id="IPR006158">
    <property type="entry name" value="Cobalamin-bd"/>
</dbReference>
<evidence type="ECO:0000256" key="3">
    <source>
        <dbReference type="ARBA" id="ARBA00022723"/>
    </source>
</evidence>
<dbReference type="SMART" id="SM00729">
    <property type="entry name" value="Elp3"/>
    <property type="match status" value="1"/>
</dbReference>
<keyword evidence="7" id="KW-0489">Methyltransferase</keyword>
<evidence type="ECO:0000256" key="1">
    <source>
        <dbReference type="ARBA" id="ARBA00001966"/>
    </source>
</evidence>
<evidence type="ECO:0000313" key="7">
    <source>
        <dbReference type="EMBL" id="MBT9145530.1"/>
    </source>
</evidence>
<name>A0A9E2F6N4_PSYF1</name>
<dbReference type="Gene3D" id="3.80.30.20">
    <property type="entry name" value="tm_1862 like domain"/>
    <property type="match status" value="1"/>
</dbReference>
<comment type="cofactor">
    <cofactor evidence="1">
        <name>[4Fe-4S] cluster</name>
        <dbReference type="ChEBI" id="CHEBI:49883"/>
    </cofactor>
</comment>
<keyword evidence="2" id="KW-0949">S-adenosyl-L-methionine</keyword>
<dbReference type="SFLD" id="SFLDG01123">
    <property type="entry name" value="methyltransferase_(Class_B)"/>
    <property type="match status" value="1"/>
</dbReference>
<dbReference type="InterPro" id="IPR051198">
    <property type="entry name" value="BchE-like"/>
</dbReference>
<sequence length="494" mass="57590">MKILLVYPDYPDTFWSFRHALKFISKKASYPPLGLLTVASMLPKEWEKRLIDMTVEPLTDKHIMWADYVFISAMYVQRESVREIVAKCKGLGVKIVAGGPLFTTGYEDFQDIDHLILNEAEITLPPFLEDLKEGRPKHVYTSDQRADINKTPIPLWELVNMNKYASMCIQYSRGCPFDCEFCNITSLFGHKIRTKTKDRLLVELDSLYLQGWRGGVFIVDDNFIVNRGELKKEVLPAIVEWMEKRIYPFSFNTQASINISDDEELIKLMVQAGFSSVFVGIETLSEESLIECGKFHNRNRDLVACVKKIHGFGMQVQGGFIVGFDSDLPTVFEKLTTFIQKSRIVTAMVGLLNAPRGTRLYQRLLKEGRLLKEVSGDNTDLSINFIPIMDYETLINGYKRLFSSIYSPRYYYERVLSFLKNFKPLQKGRIQFHCCYLRAFIKSIWFLGITGRERFYYWKLFFWVLFCRPRLFPLAITFTIYGFHFRKISEKLFI</sequence>
<gene>
    <name evidence="7" type="primary">hpnP_1</name>
    <name evidence="7" type="ORF">DDT42_01402</name>
</gene>
<proteinExistence type="predicted"/>
<dbReference type="InterPro" id="IPR006638">
    <property type="entry name" value="Elp3/MiaA/NifB-like_rSAM"/>
</dbReference>
<dbReference type="InterPro" id="IPR034530">
    <property type="entry name" value="HpnP-like"/>
</dbReference>
<evidence type="ECO:0000256" key="2">
    <source>
        <dbReference type="ARBA" id="ARBA00022691"/>
    </source>
</evidence>
<accession>A0A9E2F6N4</accession>
<keyword evidence="4" id="KW-0408">Iron</keyword>
<dbReference type="AlphaFoldDB" id="A0A9E2F6N4"/>
<feature type="domain" description="Radical SAM core" evidence="6">
    <location>
        <begin position="161"/>
        <end position="392"/>
    </location>
</feature>
<dbReference type="InterPro" id="IPR023404">
    <property type="entry name" value="rSAM_horseshoe"/>
</dbReference>
<evidence type="ECO:0000313" key="8">
    <source>
        <dbReference type="Proteomes" id="UP000811545"/>
    </source>
</evidence>
<dbReference type="SFLD" id="SFLDF00303">
    <property type="entry name" value="hopanoid_C2-methyltransferase"/>
    <property type="match status" value="1"/>
</dbReference>
<keyword evidence="7" id="KW-0808">Transferase</keyword>
<dbReference type="Pfam" id="PF02310">
    <property type="entry name" value="B12-binding"/>
    <property type="match status" value="1"/>
</dbReference>
<dbReference type="Pfam" id="PF04055">
    <property type="entry name" value="Radical_SAM"/>
    <property type="match status" value="1"/>
</dbReference>
<dbReference type="SFLD" id="SFLDS00029">
    <property type="entry name" value="Radical_SAM"/>
    <property type="match status" value="1"/>
</dbReference>
<dbReference type="Pfam" id="PF13282">
    <property type="entry name" value="DUF4070"/>
    <property type="match status" value="1"/>
</dbReference>
<dbReference type="GO" id="GO:0005829">
    <property type="term" value="C:cytosol"/>
    <property type="evidence" value="ECO:0007669"/>
    <property type="project" value="TreeGrafter"/>
</dbReference>
<dbReference type="EMBL" id="QLTW01000109">
    <property type="protein sequence ID" value="MBT9145530.1"/>
    <property type="molecule type" value="Genomic_DNA"/>
</dbReference>
<dbReference type="PROSITE" id="PS51918">
    <property type="entry name" value="RADICAL_SAM"/>
    <property type="match status" value="1"/>
</dbReference>